<dbReference type="SUPFAM" id="SSF52172">
    <property type="entry name" value="CheY-like"/>
    <property type="match status" value="1"/>
</dbReference>
<evidence type="ECO:0000259" key="3">
    <source>
        <dbReference type="PROSITE" id="PS51832"/>
    </source>
</evidence>
<dbReference type="PANTHER" id="PTHR45228">
    <property type="entry name" value="CYCLIC DI-GMP PHOSPHODIESTERASE TM_0186-RELATED"/>
    <property type="match status" value="1"/>
</dbReference>
<dbReference type="AlphaFoldDB" id="A0A1C3RJQ9"/>
<keyword evidence="4" id="KW-0378">Hydrolase</keyword>
<dbReference type="CDD" id="cd00077">
    <property type="entry name" value="HDc"/>
    <property type="match status" value="1"/>
</dbReference>
<dbReference type="OrthoDB" id="9802066at2"/>
<dbReference type="PANTHER" id="PTHR45228:SF1">
    <property type="entry name" value="CYCLIC DI-GMP PHOSPHODIESTERASE TM_0186"/>
    <property type="match status" value="1"/>
</dbReference>
<dbReference type="RefSeq" id="WP_069189485.1">
    <property type="nucleotide sequence ID" value="NZ_FLYE01000044.1"/>
</dbReference>
<evidence type="ECO:0000313" key="5">
    <source>
        <dbReference type="Proteomes" id="UP000231658"/>
    </source>
</evidence>
<evidence type="ECO:0000313" key="4">
    <source>
        <dbReference type="EMBL" id="SCA57467.1"/>
    </source>
</evidence>
<dbReference type="SMART" id="SM00471">
    <property type="entry name" value="HDc"/>
    <property type="match status" value="1"/>
</dbReference>
<dbReference type="GO" id="GO:0008081">
    <property type="term" value="F:phosphoric diester hydrolase activity"/>
    <property type="evidence" value="ECO:0007669"/>
    <property type="project" value="UniProtKB-ARBA"/>
</dbReference>
<evidence type="ECO:0000256" key="1">
    <source>
        <dbReference type="PROSITE-ProRule" id="PRU00169"/>
    </source>
</evidence>
<dbReference type="EMBL" id="FLYE01000044">
    <property type="protein sequence ID" value="SCA57467.1"/>
    <property type="molecule type" value="Genomic_DNA"/>
</dbReference>
<sequence length="354" mass="40088">MYVNLETSNILICDDSITNVAMLKGLLEASGFEDVTAISDSRKVMPLLQEKEYDLLLLDLEMPHFNGFDIIRMVRSQIDDPFFPILMLTGTQGVETRNKALKEGANDFVNKPFDQYEVLLRVKNLLQVRASFNMQKEMKEELERKVTLRTKNLEAAAQDLIDKLAMAGEYRDNQTGLHVKRVSKYARFVAEEYGLPDEVCDMIEKAAPMHDIGKIGISDDILLKPGLLDTDERAMMKKHVELGAILLENHSSLLVQMGRSVAVSHHEKWDGTGYPTGLKGEQIPIEGRIVGLVDVFDALTSKRPYKDAWAWAEAVNYIQENSGTEFDPKLVDIFLGNINKVEDIYNQYREEAQA</sequence>
<dbReference type="STRING" id="1867952.MTBPR1_50223"/>
<feature type="domain" description="Response regulatory" evidence="2">
    <location>
        <begin position="9"/>
        <end position="126"/>
    </location>
</feature>
<gene>
    <name evidence="4" type="ORF">MTBPR1_50223</name>
</gene>
<dbReference type="InterPro" id="IPR001789">
    <property type="entry name" value="Sig_transdc_resp-reg_receiver"/>
</dbReference>
<proteinExistence type="predicted"/>
<dbReference type="GO" id="GO:0000160">
    <property type="term" value="P:phosphorelay signal transduction system"/>
    <property type="evidence" value="ECO:0007669"/>
    <property type="project" value="InterPro"/>
</dbReference>
<dbReference type="InterPro" id="IPR052020">
    <property type="entry name" value="Cyclic_di-GMP/3'3'-cGAMP_PDE"/>
</dbReference>
<evidence type="ECO:0000259" key="2">
    <source>
        <dbReference type="PROSITE" id="PS50110"/>
    </source>
</evidence>
<feature type="modified residue" description="4-aspartylphosphate" evidence="1">
    <location>
        <position position="59"/>
    </location>
</feature>
<dbReference type="SMART" id="SM00448">
    <property type="entry name" value="REC"/>
    <property type="match status" value="1"/>
</dbReference>
<dbReference type="PROSITE" id="PS51832">
    <property type="entry name" value="HD_GYP"/>
    <property type="match status" value="1"/>
</dbReference>
<name>A0A1C3RJQ9_9PROT</name>
<accession>A0A1C3RJQ9</accession>
<dbReference type="SUPFAM" id="SSF109604">
    <property type="entry name" value="HD-domain/PDEase-like"/>
    <property type="match status" value="1"/>
</dbReference>
<dbReference type="InterPro" id="IPR037522">
    <property type="entry name" value="HD_GYP_dom"/>
</dbReference>
<dbReference type="InterPro" id="IPR011006">
    <property type="entry name" value="CheY-like_superfamily"/>
</dbReference>
<dbReference type="Proteomes" id="UP000231658">
    <property type="component" value="Unassembled WGS sequence"/>
</dbReference>
<reference evidence="4 5" key="1">
    <citation type="submission" date="2016-07" db="EMBL/GenBank/DDBJ databases">
        <authorList>
            <person name="Lefevre C.T."/>
        </authorList>
    </citation>
    <scope>NUCLEOTIDE SEQUENCE [LARGE SCALE GENOMIC DNA]</scope>
    <source>
        <strain evidence="4">PR1</strain>
    </source>
</reference>
<keyword evidence="5" id="KW-1185">Reference proteome</keyword>
<keyword evidence="1" id="KW-0597">Phosphoprotein</keyword>
<dbReference type="Gene3D" id="3.40.50.2300">
    <property type="match status" value="1"/>
</dbReference>
<dbReference type="PROSITE" id="PS50110">
    <property type="entry name" value="RESPONSE_REGULATORY"/>
    <property type="match status" value="1"/>
</dbReference>
<dbReference type="Gene3D" id="1.10.3210.10">
    <property type="entry name" value="Hypothetical protein af1432"/>
    <property type="match status" value="1"/>
</dbReference>
<dbReference type="Pfam" id="PF13487">
    <property type="entry name" value="HD_5"/>
    <property type="match status" value="1"/>
</dbReference>
<protein>
    <submittedName>
        <fullName evidence="4">Response regulator receiver modulated metal dependent phosphohydrolase</fullName>
    </submittedName>
</protein>
<feature type="domain" description="HD-GYP" evidence="3">
    <location>
        <begin position="153"/>
        <end position="350"/>
    </location>
</feature>
<organism evidence="4 5">
    <name type="scientific">Candidatus Terasakiella magnetica</name>
    <dbReference type="NCBI Taxonomy" id="1867952"/>
    <lineage>
        <taxon>Bacteria</taxon>
        <taxon>Pseudomonadati</taxon>
        <taxon>Pseudomonadota</taxon>
        <taxon>Alphaproteobacteria</taxon>
        <taxon>Rhodospirillales</taxon>
        <taxon>Terasakiellaceae</taxon>
        <taxon>Terasakiella</taxon>
    </lineage>
</organism>
<dbReference type="Pfam" id="PF00072">
    <property type="entry name" value="Response_reg"/>
    <property type="match status" value="1"/>
</dbReference>
<dbReference type="InterPro" id="IPR003607">
    <property type="entry name" value="HD/PDEase_dom"/>
</dbReference>